<dbReference type="GO" id="GO:0018104">
    <property type="term" value="P:peptidoglycan-protein cross-linking"/>
    <property type="evidence" value="ECO:0007669"/>
    <property type="project" value="TreeGrafter"/>
</dbReference>
<comment type="pathway">
    <text evidence="1 9">Cell wall biogenesis; peptidoglycan biosynthesis.</text>
</comment>
<accession>A0A918WP26</accession>
<keyword evidence="6 9" id="KW-0133">Cell shape</keyword>
<dbReference type="Gene3D" id="2.40.440.10">
    <property type="entry name" value="L,D-transpeptidase catalytic domain-like"/>
    <property type="match status" value="1"/>
</dbReference>
<dbReference type="Pfam" id="PF03734">
    <property type="entry name" value="YkuD"/>
    <property type="match status" value="1"/>
</dbReference>
<evidence type="ECO:0000256" key="4">
    <source>
        <dbReference type="ARBA" id="ARBA00022679"/>
    </source>
</evidence>
<evidence type="ECO:0000256" key="5">
    <source>
        <dbReference type="ARBA" id="ARBA00022801"/>
    </source>
</evidence>
<evidence type="ECO:0000256" key="1">
    <source>
        <dbReference type="ARBA" id="ARBA00004752"/>
    </source>
</evidence>
<evidence type="ECO:0000256" key="3">
    <source>
        <dbReference type="ARBA" id="ARBA00022676"/>
    </source>
</evidence>
<dbReference type="CDD" id="cd16913">
    <property type="entry name" value="YkuD_like"/>
    <property type="match status" value="1"/>
</dbReference>
<keyword evidence="4" id="KW-0808">Transferase</keyword>
<feature type="chain" id="PRO_5038008119" evidence="10">
    <location>
        <begin position="29"/>
        <end position="196"/>
    </location>
</feature>
<dbReference type="PANTHER" id="PTHR30582">
    <property type="entry name" value="L,D-TRANSPEPTIDASE"/>
    <property type="match status" value="1"/>
</dbReference>
<reference evidence="12" key="2">
    <citation type="submission" date="2020-09" db="EMBL/GenBank/DDBJ databases">
        <authorList>
            <person name="Sun Q."/>
            <person name="Kim S."/>
        </authorList>
    </citation>
    <scope>NUCLEOTIDE SEQUENCE</scope>
    <source>
        <strain evidence="12">KCTC 23310</strain>
    </source>
</reference>
<evidence type="ECO:0000256" key="9">
    <source>
        <dbReference type="PROSITE-ProRule" id="PRU01373"/>
    </source>
</evidence>
<dbReference type="GO" id="GO:0005576">
    <property type="term" value="C:extracellular region"/>
    <property type="evidence" value="ECO:0007669"/>
    <property type="project" value="TreeGrafter"/>
</dbReference>
<organism evidence="12 13">
    <name type="scientific">Neogemmobacter tilapiae</name>
    <dbReference type="NCBI Taxonomy" id="875041"/>
    <lineage>
        <taxon>Bacteria</taxon>
        <taxon>Pseudomonadati</taxon>
        <taxon>Pseudomonadota</taxon>
        <taxon>Alphaproteobacteria</taxon>
        <taxon>Rhodobacterales</taxon>
        <taxon>Paracoccaceae</taxon>
        <taxon>Neogemmobacter</taxon>
    </lineage>
</organism>
<feature type="active site" description="Proton donor/acceptor" evidence="9">
    <location>
        <position position="149"/>
    </location>
</feature>
<dbReference type="GO" id="GO:0008360">
    <property type="term" value="P:regulation of cell shape"/>
    <property type="evidence" value="ECO:0007669"/>
    <property type="project" value="UniProtKB-UniRule"/>
</dbReference>
<dbReference type="PANTHER" id="PTHR30582:SF24">
    <property type="entry name" value="L,D-TRANSPEPTIDASE ERFK_SRFK-RELATED"/>
    <property type="match status" value="1"/>
</dbReference>
<comment type="similarity">
    <text evidence="2">Belongs to the YkuD family.</text>
</comment>
<dbReference type="SUPFAM" id="SSF141523">
    <property type="entry name" value="L,D-transpeptidase catalytic domain-like"/>
    <property type="match status" value="1"/>
</dbReference>
<sequence>MLDHQFSRRAFLAALGAAGVVTAMPAFGQDFKIPKNIEPRTVKLRDEWPANEILVDPNIYALFWTLPGRKARKYYIGIARDGEYRPGVFRVGDKRENPSWTPTANMIRRHPELYAPYRRGIAGGAPGNPLGSRALYLYSGGGDSRLRIHGTNAPDTIGSRVSAGCVRMVNAHVEELYSFVPMGTRVTLFDFTPDEI</sequence>
<dbReference type="InterPro" id="IPR005490">
    <property type="entry name" value="LD_TPept_cat_dom"/>
</dbReference>
<keyword evidence="5" id="KW-0378">Hydrolase</keyword>
<dbReference type="RefSeq" id="WP_189412704.1">
    <property type="nucleotide sequence ID" value="NZ_BMYJ01000011.1"/>
</dbReference>
<keyword evidence="3" id="KW-0328">Glycosyltransferase</keyword>
<dbReference type="GO" id="GO:0016757">
    <property type="term" value="F:glycosyltransferase activity"/>
    <property type="evidence" value="ECO:0007669"/>
    <property type="project" value="UniProtKB-KW"/>
</dbReference>
<dbReference type="PROSITE" id="PS52029">
    <property type="entry name" value="LD_TPASE"/>
    <property type="match status" value="1"/>
</dbReference>
<evidence type="ECO:0000256" key="6">
    <source>
        <dbReference type="ARBA" id="ARBA00022960"/>
    </source>
</evidence>
<evidence type="ECO:0000313" key="12">
    <source>
        <dbReference type="EMBL" id="GHC64206.1"/>
    </source>
</evidence>
<evidence type="ECO:0000313" key="13">
    <source>
        <dbReference type="Proteomes" id="UP000638981"/>
    </source>
</evidence>
<reference evidence="12" key="1">
    <citation type="journal article" date="2014" name="Int. J. Syst. Evol. Microbiol.">
        <title>Complete genome sequence of Corynebacterium casei LMG S-19264T (=DSM 44701T), isolated from a smear-ripened cheese.</title>
        <authorList>
            <consortium name="US DOE Joint Genome Institute (JGI-PGF)"/>
            <person name="Walter F."/>
            <person name="Albersmeier A."/>
            <person name="Kalinowski J."/>
            <person name="Ruckert C."/>
        </authorList>
    </citation>
    <scope>NUCLEOTIDE SEQUENCE</scope>
    <source>
        <strain evidence="12">KCTC 23310</strain>
    </source>
</reference>
<evidence type="ECO:0000256" key="8">
    <source>
        <dbReference type="ARBA" id="ARBA00023316"/>
    </source>
</evidence>
<dbReference type="InterPro" id="IPR038063">
    <property type="entry name" value="Transpep_catalytic_dom"/>
</dbReference>
<protein>
    <submittedName>
        <fullName evidence="12">L,D-transpeptidase</fullName>
    </submittedName>
</protein>
<dbReference type="PROSITE" id="PS51318">
    <property type="entry name" value="TAT"/>
    <property type="match status" value="1"/>
</dbReference>
<feature type="signal peptide" evidence="10">
    <location>
        <begin position="1"/>
        <end position="28"/>
    </location>
</feature>
<evidence type="ECO:0000256" key="2">
    <source>
        <dbReference type="ARBA" id="ARBA00005992"/>
    </source>
</evidence>
<evidence type="ECO:0000256" key="7">
    <source>
        <dbReference type="ARBA" id="ARBA00022984"/>
    </source>
</evidence>
<comment type="caution">
    <text evidence="12">The sequence shown here is derived from an EMBL/GenBank/DDBJ whole genome shotgun (WGS) entry which is preliminary data.</text>
</comment>
<name>A0A918WP26_9RHOB</name>
<gene>
    <name evidence="12" type="ORF">GCM10007315_30700</name>
</gene>
<dbReference type="AlphaFoldDB" id="A0A918WP26"/>
<dbReference type="Proteomes" id="UP000638981">
    <property type="component" value="Unassembled WGS sequence"/>
</dbReference>
<dbReference type="InterPro" id="IPR006311">
    <property type="entry name" value="TAT_signal"/>
</dbReference>
<feature type="domain" description="L,D-TPase catalytic" evidence="11">
    <location>
        <begin position="51"/>
        <end position="189"/>
    </location>
</feature>
<dbReference type="GO" id="GO:0071972">
    <property type="term" value="F:peptidoglycan L,D-transpeptidase activity"/>
    <property type="evidence" value="ECO:0007669"/>
    <property type="project" value="TreeGrafter"/>
</dbReference>
<keyword evidence="7 9" id="KW-0573">Peptidoglycan synthesis</keyword>
<evidence type="ECO:0000256" key="10">
    <source>
        <dbReference type="SAM" id="SignalP"/>
    </source>
</evidence>
<keyword evidence="8 9" id="KW-0961">Cell wall biogenesis/degradation</keyword>
<dbReference type="EMBL" id="BMYJ01000011">
    <property type="protein sequence ID" value="GHC64206.1"/>
    <property type="molecule type" value="Genomic_DNA"/>
</dbReference>
<dbReference type="GO" id="GO:0071555">
    <property type="term" value="P:cell wall organization"/>
    <property type="evidence" value="ECO:0007669"/>
    <property type="project" value="UniProtKB-UniRule"/>
</dbReference>
<proteinExistence type="inferred from homology"/>
<keyword evidence="13" id="KW-1185">Reference proteome</keyword>
<evidence type="ECO:0000259" key="11">
    <source>
        <dbReference type="PROSITE" id="PS52029"/>
    </source>
</evidence>
<keyword evidence="10" id="KW-0732">Signal</keyword>
<dbReference type="InterPro" id="IPR050979">
    <property type="entry name" value="LD-transpeptidase"/>
</dbReference>
<feature type="active site" description="Nucleophile" evidence="9">
    <location>
        <position position="165"/>
    </location>
</feature>